<keyword evidence="3" id="KW-0645">Protease</keyword>
<protein>
    <recommendedName>
        <fullName evidence="12">Exosortase/archaeosortase family protein</fullName>
    </recommendedName>
</protein>
<organism evidence="10 11">
    <name type="scientific">Streptacidiphilus pinicola</name>
    <dbReference type="NCBI Taxonomy" id="2219663"/>
    <lineage>
        <taxon>Bacteria</taxon>
        <taxon>Bacillati</taxon>
        <taxon>Actinomycetota</taxon>
        <taxon>Actinomycetes</taxon>
        <taxon>Kitasatosporales</taxon>
        <taxon>Streptomycetaceae</taxon>
        <taxon>Streptacidiphilus</taxon>
    </lineage>
</organism>
<gene>
    <name evidence="10" type="ORF">DN069_11175</name>
</gene>
<feature type="transmembrane region" description="Helical" evidence="9">
    <location>
        <begin position="172"/>
        <end position="194"/>
    </location>
</feature>
<evidence type="ECO:0000256" key="3">
    <source>
        <dbReference type="ARBA" id="ARBA00022670"/>
    </source>
</evidence>
<keyword evidence="2" id="KW-1003">Cell membrane</keyword>
<evidence type="ECO:0000256" key="9">
    <source>
        <dbReference type="SAM" id="Phobius"/>
    </source>
</evidence>
<keyword evidence="6 9" id="KW-1133">Transmembrane helix</keyword>
<keyword evidence="7 9" id="KW-0472">Membrane</keyword>
<evidence type="ECO:0000256" key="4">
    <source>
        <dbReference type="ARBA" id="ARBA00022692"/>
    </source>
</evidence>
<dbReference type="Pfam" id="PF09721">
    <property type="entry name" value="Exosortase_EpsH"/>
    <property type="match status" value="1"/>
</dbReference>
<keyword evidence="11" id="KW-1185">Reference proteome</keyword>
<evidence type="ECO:0000256" key="5">
    <source>
        <dbReference type="ARBA" id="ARBA00022801"/>
    </source>
</evidence>
<evidence type="ECO:0000256" key="6">
    <source>
        <dbReference type="ARBA" id="ARBA00022989"/>
    </source>
</evidence>
<keyword evidence="5" id="KW-0378">Hydrolase</keyword>
<sequence length="220" mass="22411">MAGARLPGTTEMVSAPSVFGTPGRRSRVARGFRAPVSLVLLAAGLALALENSWFRVLEAGTAAPLVGFSTSSTVSVRPGTETIFLGLYTPRVFGLTVTPECTAALPIAALLALAGVLTLTGRFPLARILFGLLAATSGIFAVNQFRITMIGWAAHTWGAAGYGWAHATVGSLVVLAGVSAAIVAFLAICGGGAFRSTRRALNPSTPAPPADPPDGAPKGR</sequence>
<feature type="transmembrane region" description="Helical" evidence="9">
    <location>
        <begin position="103"/>
        <end position="121"/>
    </location>
</feature>
<dbReference type="InterPro" id="IPR026392">
    <property type="entry name" value="Exo/Archaeosortase_dom"/>
</dbReference>
<dbReference type="OrthoDB" id="5063422at2"/>
<dbReference type="Proteomes" id="UP000248889">
    <property type="component" value="Unassembled WGS sequence"/>
</dbReference>
<evidence type="ECO:0000313" key="11">
    <source>
        <dbReference type="Proteomes" id="UP000248889"/>
    </source>
</evidence>
<evidence type="ECO:0000256" key="8">
    <source>
        <dbReference type="SAM" id="MobiDB-lite"/>
    </source>
</evidence>
<dbReference type="GO" id="GO:0008233">
    <property type="term" value="F:peptidase activity"/>
    <property type="evidence" value="ECO:0007669"/>
    <property type="project" value="UniProtKB-KW"/>
</dbReference>
<comment type="caution">
    <text evidence="10">The sequence shown here is derived from an EMBL/GenBank/DDBJ whole genome shotgun (WGS) entry which is preliminary data.</text>
</comment>
<comment type="subcellular location">
    <subcellularLocation>
        <location evidence="1">Cell membrane</location>
        <topology evidence="1">Multi-pass membrane protein</topology>
    </subcellularLocation>
</comment>
<keyword evidence="4 9" id="KW-0812">Transmembrane</keyword>
<dbReference type="EMBL" id="QKYN01000040">
    <property type="protein sequence ID" value="RAG85490.1"/>
    <property type="molecule type" value="Genomic_DNA"/>
</dbReference>
<evidence type="ECO:0000256" key="2">
    <source>
        <dbReference type="ARBA" id="ARBA00022475"/>
    </source>
</evidence>
<dbReference type="GO" id="GO:0005886">
    <property type="term" value="C:plasma membrane"/>
    <property type="evidence" value="ECO:0007669"/>
    <property type="project" value="UniProtKB-SubCell"/>
</dbReference>
<evidence type="ECO:0008006" key="12">
    <source>
        <dbReference type="Google" id="ProtNLM"/>
    </source>
</evidence>
<accession>A0A2X0KF66</accession>
<dbReference type="GO" id="GO:0006508">
    <property type="term" value="P:proteolysis"/>
    <property type="evidence" value="ECO:0007669"/>
    <property type="project" value="UniProtKB-KW"/>
</dbReference>
<dbReference type="InterPro" id="IPR019127">
    <property type="entry name" value="Exosortase"/>
</dbReference>
<proteinExistence type="predicted"/>
<evidence type="ECO:0000256" key="7">
    <source>
        <dbReference type="ARBA" id="ARBA00023136"/>
    </source>
</evidence>
<dbReference type="NCBIfam" id="TIGR04178">
    <property type="entry name" value="exo_archaeo"/>
    <property type="match status" value="1"/>
</dbReference>
<evidence type="ECO:0000256" key="1">
    <source>
        <dbReference type="ARBA" id="ARBA00004651"/>
    </source>
</evidence>
<feature type="transmembrane region" description="Helical" evidence="9">
    <location>
        <begin position="128"/>
        <end position="152"/>
    </location>
</feature>
<reference evidence="10 11" key="1">
    <citation type="submission" date="2018-06" db="EMBL/GenBank/DDBJ databases">
        <title>Streptacidiphilus pinicola sp. nov., isolated from pine grove soil.</title>
        <authorList>
            <person name="Roh S.G."/>
            <person name="Park S."/>
            <person name="Kim M.-K."/>
            <person name="Yun B.-R."/>
            <person name="Park J."/>
            <person name="Kim M.J."/>
            <person name="Kim Y.S."/>
            <person name="Kim S.B."/>
        </authorList>
    </citation>
    <scope>NUCLEOTIDE SEQUENCE [LARGE SCALE GENOMIC DNA]</scope>
    <source>
        <strain evidence="10 11">MMS16-CNU450</strain>
    </source>
</reference>
<feature type="compositionally biased region" description="Pro residues" evidence="8">
    <location>
        <begin position="205"/>
        <end position="220"/>
    </location>
</feature>
<feature type="region of interest" description="Disordered" evidence="8">
    <location>
        <begin position="199"/>
        <end position="220"/>
    </location>
</feature>
<feature type="transmembrane region" description="Helical" evidence="9">
    <location>
        <begin position="32"/>
        <end position="49"/>
    </location>
</feature>
<evidence type="ECO:0000313" key="10">
    <source>
        <dbReference type="EMBL" id="RAG85490.1"/>
    </source>
</evidence>
<dbReference type="AlphaFoldDB" id="A0A2X0KF66"/>
<name>A0A2X0KF66_9ACTN</name>